<feature type="transmembrane region" description="Helical" evidence="6">
    <location>
        <begin position="270"/>
        <end position="294"/>
    </location>
</feature>
<sequence>MLDKILQKLIRTATGRTRFIMAVTGLSVALLLILMAVQLQTNYNELLNSKSNQDSIANFLVVNKQLNDQNLGATALTESEVAELRKQPFTESVGLLSPSRFKASIQSNSEMFPFYTDIAFESVPDEFIDVTSKDWKWDEQQNMVPVIVPNMFLDFYNFQFSFSQNLPQLTQQVVKMIVFRINIYTSTGIQTFNGRVVGFSDRISSLLVPQGFMDWANRKFSGENQAKPSRVIIRTNDPGNPELVSYLRSKGLTTDADKTRFSRYRQVVDMVVSISWITGVIMLVFAMLIFTLFIQLTISSCRREIELLITLGASPGQLYKFLMRRFFPINIVIIGITLVLISILQYLLHHYLISRNIHIGKYISWQTAVAGMLLLGLIWVVNRVTIKKYISVS</sequence>
<comment type="subcellular location">
    <subcellularLocation>
        <location evidence="1">Cell membrane</location>
        <topology evidence="1">Multi-pass membrane protein</topology>
    </subcellularLocation>
</comment>
<dbReference type="Proteomes" id="UP000190888">
    <property type="component" value="Unassembled WGS sequence"/>
</dbReference>
<evidence type="ECO:0000256" key="3">
    <source>
        <dbReference type="ARBA" id="ARBA00022692"/>
    </source>
</evidence>
<feature type="transmembrane region" description="Helical" evidence="6">
    <location>
        <begin position="363"/>
        <end position="381"/>
    </location>
</feature>
<dbReference type="GO" id="GO:0005886">
    <property type="term" value="C:plasma membrane"/>
    <property type="evidence" value="ECO:0007669"/>
    <property type="project" value="UniProtKB-SubCell"/>
</dbReference>
<name>A0A1T4LV21_9BACT</name>
<evidence type="ECO:0000256" key="1">
    <source>
        <dbReference type="ARBA" id="ARBA00004651"/>
    </source>
</evidence>
<dbReference type="AlphaFoldDB" id="A0A1T4LV21"/>
<evidence type="ECO:0000313" key="9">
    <source>
        <dbReference type="Proteomes" id="UP000190888"/>
    </source>
</evidence>
<keyword evidence="2" id="KW-1003">Cell membrane</keyword>
<reference evidence="8 9" key="1">
    <citation type="submission" date="2017-02" db="EMBL/GenBank/DDBJ databases">
        <authorList>
            <person name="Peterson S.W."/>
        </authorList>
    </citation>
    <scope>NUCLEOTIDE SEQUENCE [LARGE SCALE GENOMIC DNA]</scope>
    <source>
        <strain evidence="8 9">DSM 22335</strain>
    </source>
</reference>
<dbReference type="STRING" id="413434.SAMN04488132_10313"/>
<dbReference type="Pfam" id="PF02687">
    <property type="entry name" value="FtsX"/>
    <property type="match status" value="1"/>
</dbReference>
<protein>
    <submittedName>
        <fullName evidence="8">FtsX-like permease family protein</fullName>
    </submittedName>
</protein>
<gene>
    <name evidence="8" type="ORF">SAMN04488132_10313</name>
</gene>
<dbReference type="RefSeq" id="WP_176112919.1">
    <property type="nucleotide sequence ID" value="NZ_FUWH01000003.1"/>
</dbReference>
<feature type="domain" description="ABC3 transporter permease C-terminal" evidence="7">
    <location>
        <begin position="277"/>
        <end position="378"/>
    </location>
</feature>
<evidence type="ECO:0000256" key="6">
    <source>
        <dbReference type="SAM" id="Phobius"/>
    </source>
</evidence>
<keyword evidence="5 6" id="KW-0472">Membrane</keyword>
<feature type="transmembrane region" description="Helical" evidence="6">
    <location>
        <begin position="326"/>
        <end position="348"/>
    </location>
</feature>
<dbReference type="InterPro" id="IPR003838">
    <property type="entry name" value="ABC3_permease_C"/>
</dbReference>
<keyword evidence="3 6" id="KW-0812">Transmembrane</keyword>
<evidence type="ECO:0000256" key="2">
    <source>
        <dbReference type="ARBA" id="ARBA00022475"/>
    </source>
</evidence>
<proteinExistence type="predicted"/>
<evidence type="ECO:0000313" key="8">
    <source>
        <dbReference type="EMBL" id="SJZ58497.1"/>
    </source>
</evidence>
<keyword evidence="9" id="KW-1185">Reference proteome</keyword>
<organism evidence="8 9">
    <name type="scientific">Sediminibacterium ginsengisoli</name>
    <dbReference type="NCBI Taxonomy" id="413434"/>
    <lineage>
        <taxon>Bacteria</taxon>
        <taxon>Pseudomonadati</taxon>
        <taxon>Bacteroidota</taxon>
        <taxon>Chitinophagia</taxon>
        <taxon>Chitinophagales</taxon>
        <taxon>Chitinophagaceae</taxon>
        <taxon>Sediminibacterium</taxon>
    </lineage>
</organism>
<evidence type="ECO:0000256" key="4">
    <source>
        <dbReference type="ARBA" id="ARBA00022989"/>
    </source>
</evidence>
<feature type="transmembrane region" description="Helical" evidence="6">
    <location>
        <begin position="20"/>
        <end position="39"/>
    </location>
</feature>
<keyword evidence="4 6" id="KW-1133">Transmembrane helix</keyword>
<evidence type="ECO:0000259" key="7">
    <source>
        <dbReference type="Pfam" id="PF02687"/>
    </source>
</evidence>
<accession>A0A1T4LV21</accession>
<evidence type="ECO:0000256" key="5">
    <source>
        <dbReference type="ARBA" id="ARBA00023136"/>
    </source>
</evidence>
<dbReference type="EMBL" id="FUWH01000003">
    <property type="protein sequence ID" value="SJZ58497.1"/>
    <property type="molecule type" value="Genomic_DNA"/>
</dbReference>